<dbReference type="VEuPathDB" id="FungiDB:HpaG800113"/>
<name>M4B1G6_HYAAE</name>
<dbReference type="AlphaFoldDB" id="M4B1G6"/>
<dbReference type="EMBL" id="JH597776">
    <property type="status" value="NOT_ANNOTATED_CDS"/>
    <property type="molecule type" value="Genomic_DNA"/>
</dbReference>
<proteinExistence type="predicted"/>
<sequence length="372" mass="42472">MLPPSLAPFSFFLSSASCCDSPSSGTDLSTSVASACLLARRGLVHVHDDLLPEGSSRSSFHLDCLLEVPELFRVHEVVDAVRLVLRHEDRRQLRRGVAHDVVENLLLSAARSVADSDQVQLVLWPGPLALFLRREELHRLSGGDRRLERVQHALHHILQCRQPAPKRLAPVEEAGPESDVHLDAIEHADRQLALPRIRSARLHRCHLLPLLHWLPLSCRHRLRRWWRLVCWKWSRRLRQRISTLLQLLSLSHSWIVEPRWCVPRLLLRLPIVQVLKLHRSAEESPCKVRPEILSEQVALVSAAHALDDTLVQHTLFQHLQCLPLYSVLQSDSVLRTGLLIVKGELQSLLPYLISIAREKNRCSQENCEAIEI</sequence>
<protein>
    <submittedName>
        <fullName evidence="1">Uncharacterized protein</fullName>
    </submittedName>
</protein>
<dbReference type="HOGENOM" id="CLU_744866_0_0_1"/>
<dbReference type="InParanoid" id="M4B1G6"/>
<reference evidence="1" key="2">
    <citation type="submission" date="2015-06" db="UniProtKB">
        <authorList>
            <consortium name="EnsemblProtists"/>
        </authorList>
    </citation>
    <scope>IDENTIFICATION</scope>
    <source>
        <strain evidence="1">Emoy2</strain>
    </source>
</reference>
<dbReference type="Proteomes" id="UP000011713">
    <property type="component" value="Unassembled WGS sequence"/>
</dbReference>
<evidence type="ECO:0000313" key="1">
    <source>
        <dbReference type="EnsemblProtists" id="HpaP800113"/>
    </source>
</evidence>
<reference evidence="2" key="1">
    <citation type="journal article" date="2010" name="Science">
        <title>Signatures of adaptation to obligate biotrophy in the Hyaloperonospora arabidopsidis genome.</title>
        <authorList>
            <person name="Baxter L."/>
            <person name="Tripathy S."/>
            <person name="Ishaque N."/>
            <person name="Boot N."/>
            <person name="Cabral A."/>
            <person name="Kemen E."/>
            <person name="Thines M."/>
            <person name="Ah-Fong A."/>
            <person name="Anderson R."/>
            <person name="Badejoko W."/>
            <person name="Bittner-Eddy P."/>
            <person name="Boore J.L."/>
            <person name="Chibucos M.C."/>
            <person name="Coates M."/>
            <person name="Dehal P."/>
            <person name="Delehaunty K."/>
            <person name="Dong S."/>
            <person name="Downton P."/>
            <person name="Dumas B."/>
            <person name="Fabro G."/>
            <person name="Fronick C."/>
            <person name="Fuerstenberg S.I."/>
            <person name="Fulton L."/>
            <person name="Gaulin E."/>
            <person name="Govers F."/>
            <person name="Hughes L."/>
            <person name="Humphray S."/>
            <person name="Jiang R.H."/>
            <person name="Judelson H."/>
            <person name="Kamoun S."/>
            <person name="Kyung K."/>
            <person name="Meijer H."/>
            <person name="Minx P."/>
            <person name="Morris P."/>
            <person name="Nelson J."/>
            <person name="Phuntumart V."/>
            <person name="Qutob D."/>
            <person name="Rehmany A."/>
            <person name="Rougon-Cardoso A."/>
            <person name="Ryden P."/>
            <person name="Torto-Alalibo T."/>
            <person name="Studholme D."/>
            <person name="Wang Y."/>
            <person name="Win J."/>
            <person name="Wood J."/>
            <person name="Clifton S.W."/>
            <person name="Rogers J."/>
            <person name="Van den Ackerveken G."/>
            <person name="Jones J.D."/>
            <person name="McDowell J.M."/>
            <person name="Beynon J."/>
            <person name="Tyler B.M."/>
        </authorList>
    </citation>
    <scope>NUCLEOTIDE SEQUENCE [LARGE SCALE GENOMIC DNA]</scope>
    <source>
        <strain evidence="2">Emoy2</strain>
    </source>
</reference>
<keyword evidence="2" id="KW-1185">Reference proteome</keyword>
<organism evidence="1 2">
    <name type="scientific">Hyaloperonospora arabidopsidis (strain Emoy2)</name>
    <name type="common">Downy mildew agent</name>
    <name type="synonym">Peronospora arabidopsidis</name>
    <dbReference type="NCBI Taxonomy" id="559515"/>
    <lineage>
        <taxon>Eukaryota</taxon>
        <taxon>Sar</taxon>
        <taxon>Stramenopiles</taxon>
        <taxon>Oomycota</taxon>
        <taxon>Peronosporomycetes</taxon>
        <taxon>Peronosporales</taxon>
        <taxon>Peronosporaceae</taxon>
        <taxon>Hyaloperonospora</taxon>
    </lineage>
</organism>
<accession>M4B1G6</accession>
<dbReference type="EnsemblProtists" id="HpaT800113">
    <property type="protein sequence ID" value="HpaP800113"/>
    <property type="gene ID" value="HpaG800113"/>
</dbReference>
<evidence type="ECO:0000313" key="2">
    <source>
        <dbReference type="Proteomes" id="UP000011713"/>
    </source>
</evidence>